<protein>
    <submittedName>
        <fullName evidence="1">Uncharacterized protein</fullName>
    </submittedName>
</protein>
<sequence length="61" mass="6887">MQRATAPPQSLTATSIANHDGNFKYSYKTKGEQILMLPSRQEFARFFGALGDRQRHTTNSL</sequence>
<dbReference type="Proteomes" id="UP000030019">
    <property type="component" value="Unassembled WGS sequence"/>
</dbReference>
<organism evidence="1 2">
    <name type="scientific">Streptococcus sinensis</name>
    <dbReference type="NCBI Taxonomy" id="176090"/>
    <lineage>
        <taxon>Bacteria</taxon>
        <taxon>Bacillati</taxon>
        <taxon>Bacillota</taxon>
        <taxon>Bacilli</taxon>
        <taxon>Lactobacillales</taxon>
        <taxon>Streptococcaceae</taxon>
        <taxon>Streptococcus</taxon>
    </lineage>
</organism>
<name>A0A0A0DD39_9STRE</name>
<dbReference type="EMBL" id="JPEN01000094">
    <property type="protein sequence ID" value="KGM36616.1"/>
    <property type="molecule type" value="Genomic_DNA"/>
</dbReference>
<evidence type="ECO:0000313" key="2">
    <source>
        <dbReference type="Proteomes" id="UP000030019"/>
    </source>
</evidence>
<dbReference type="AlphaFoldDB" id="A0A0A0DD39"/>
<proteinExistence type="predicted"/>
<gene>
    <name evidence="1" type="ORF">SSIN_1643</name>
</gene>
<evidence type="ECO:0000313" key="1">
    <source>
        <dbReference type="EMBL" id="KGM36616.1"/>
    </source>
</evidence>
<reference evidence="1 2" key="1">
    <citation type="submission" date="2014-06" db="EMBL/GenBank/DDBJ databases">
        <authorList>
            <person name="Teng J.L."/>
            <person name="Huang Y."/>
            <person name="Tse H."/>
            <person name="Lau S.K."/>
            <person name="Woo P.C."/>
        </authorList>
    </citation>
    <scope>NUCLEOTIDE SEQUENCE [LARGE SCALE GENOMIC DNA]</scope>
    <source>
        <strain evidence="1 2">HKU4</strain>
    </source>
</reference>
<comment type="caution">
    <text evidence="1">The sequence shown here is derived from an EMBL/GenBank/DDBJ whole genome shotgun (WGS) entry which is preliminary data.</text>
</comment>
<accession>A0A0A0DD39</accession>
<keyword evidence="2" id="KW-1185">Reference proteome</keyword>